<comment type="subcellular location">
    <subcellularLocation>
        <location evidence="1 8">Cell outer membrane</location>
        <topology evidence="1 8">Multi-pass membrane protein</topology>
    </subcellularLocation>
</comment>
<dbReference type="PANTHER" id="PTHR30069:SF41">
    <property type="entry name" value="HEME_HEMOPEXIN UTILIZATION PROTEIN C"/>
    <property type="match status" value="1"/>
</dbReference>
<dbReference type="GO" id="GO:0044718">
    <property type="term" value="P:siderophore transmembrane transport"/>
    <property type="evidence" value="ECO:0007669"/>
    <property type="project" value="TreeGrafter"/>
</dbReference>
<sequence length="327" mass="34839">MKSLSLSLSLASLVPLANPAQGPAEAVELSDSVVEALTEEPAEEGEELVADATGRSVLAGEVLENYQGQTVADLFRQLPGVSGVSEGGRQNFRPNIRGQEGSGRVAVDIDGAPQNFFNTNHGANSNRLSIDSSLLKSVEVKRGAAANKSGQGSSSGSISFSTIDPADLLTEGERLGGRTKTFYESNGDGRGLVLAGAVQASEALSFLAAGSYKLYDDYEDGDGETIIGSETESVSSLAKAVYSPDDYQELKLSYLFTKQNFLGSENFAQGLQRNGTLREEDVQIDTVTLNYTNEFAGNDWLDLELTTFYSRTDRERTDRGASSPTSL</sequence>
<keyword evidence="5 8" id="KW-0812">Transmembrane</keyword>
<dbReference type="Gene3D" id="2.170.130.10">
    <property type="entry name" value="TonB-dependent receptor, plug domain"/>
    <property type="match status" value="1"/>
</dbReference>
<organism evidence="11 12">
    <name type="scientific">Roseibacillus ishigakijimensis</name>
    <dbReference type="NCBI Taxonomy" id="454146"/>
    <lineage>
        <taxon>Bacteria</taxon>
        <taxon>Pseudomonadati</taxon>
        <taxon>Verrucomicrobiota</taxon>
        <taxon>Verrucomicrobiia</taxon>
        <taxon>Verrucomicrobiales</taxon>
        <taxon>Verrucomicrobiaceae</taxon>
        <taxon>Roseibacillus</taxon>
    </lineage>
</organism>
<accession>A0A934RR67</accession>
<dbReference type="EMBL" id="JAENIO010000015">
    <property type="protein sequence ID" value="MBK1833953.1"/>
    <property type="molecule type" value="Genomic_DNA"/>
</dbReference>
<evidence type="ECO:0000256" key="1">
    <source>
        <dbReference type="ARBA" id="ARBA00004571"/>
    </source>
</evidence>
<comment type="similarity">
    <text evidence="2 8">Belongs to the TonB-dependent receptor family.</text>
</comment>
<evidence type="ECO:0000256" key="2">
    <source>
        <dbReference type="ARBA" id="ARBA00009810"/>
    </source>
</evidence>
<evidence type="ECO:0000256" key="8">
    <source>
        <dbReference type="PROSITE-ProRule" id="PRU01360"/>
    </source>
</evidence>
<evidence type="ECO:0000259" key="10">
    <source>
        <dbReference type="Pfam" id="PF07715"/>
    </source>
</evidence>
<dbReference type="Gene3D" id="2.40.170.20">
    <property type="entry name" value="TonB-dependent receptor, beta-barrel domain"/>
    <property type="match status" value="1"/>
</dbReference>
<protein>
    <submittedName>
        <fullName evidence="11">TonB-dependent receptor plug domain-containing protein</fullName>
    </submittedName>
</protein>
<reference evidence="11" key="1">
    <citation type="submission" date="2021-01" db="EMBL/GenBank/DDBJ databases">
        <title>Modified the classification status of verrucomicrobia.</title>
        <authorList>
            <person name="Feng X."/>
        </authorList>
    </citation>
    <scope>NUCLEOTIDE SEQUENCE</scope>
    <source>
        <strain evidence="11">KCTC 12986</strain>
    </source>
</reference>
<dbReference type="RefSeq" id="WP_200391386.1">
    <property type="nucleotide sequence ID" value="NZ_JAENIO010000015.1"/>
</dbReference>
<dbReference type="Proteomes" id="UP000604083">
    <property type="component" value="Unassembled WGS sequence"/>
</dbReference>
<keyword evidence="7 8" id="KW-0998">Cell outer membrane</keyword>
<dbReference type="GO" id="GO:0015344">
    <property type="term" value="F:siderophore uptake transmembrane transporter activity"/>
    <property type="evidence" value="ECO:0007669"/>
    <property type="project" value="TreeGrafter"/>
</dbReference>
<feature type="chain" id="PRO_5037334403" evidence="9">
    <location>
        <begin position="18"/>
        <end position="327"/>
    </location>
</feature>
<feature type="signal peptide" evidence="9">
    <location>
        <begin position="1"/>
        <end position="17"/>
    </location>
</feature>
<dbReference type="InterPro" id="IPR039426">
    <property type="entry name" value="TonB-dep_rcpt-like"/>
</dbReference>
<evidence type="ECO:0000313" key="12">
    <source>
        <dbReference type="Proteomes" id="UP000604083"/>
    </source>
</evidence>
<evidence type="ECO:0000313" key="11">
    <source>
        <dbReference type="EMBL" id="MBK1833953.1"/>
    </source>
</evidence>
<dbReference type="PROSITE" id="PS52016">
    <property type="entry name" value="TONB_DEPENDENT_REC_3"/>
    <property type="match status" value="1"/>
</dbReference>
<feature type="domain" description="TonB-dependent receptor plug" evidence="10">
    <location>
        <begin position="55"/>
        <end position="156"/>
    </location>
</feature>
<evidence type="ECO:0000256" key="9">
    <source>
        <dbReference type="SAM" id="SignalP"/>
    </source>
</evidence>
<evidence type="ECO:0000256" key="4">
    <source>
        <dbReference type="ARBA" id="ARBA00022452"/>
    </source>
</evidence>
<keyword evidence="6 8" id="KW-0472">Membrane</keyword>
<comment type="caution">
    <text evidence="11">The sequence shown here is derived from an EMBL/GenBank/DDBJ whole genome shotgun (WGS) entry which is preliminary data.</text>
</comment>
<evidence type="ECO:0000256" key="3">
    <source>
        <dbReference type="ARBA" id="ARBA00022448"/>
    </source>
</evidence>
<keyword evidence="4 8" id="KW-1134">Transmembrane beta strand</keyword>
<dbReference type="GO" id="GO:0009279">
    <property type="term" value="C:cell outer membrane"/>
    <property type="evidence" value="ECO:0007669"/>
    <property type="project" value="UniProtKB-SubCell"/>
</dbReference>
<dbReference type="InterPro" id="IPR012910">
    <property type="entry name" value="Plug_dom"/>
</dbReference>
<dbReference type="SUPFAM" id="SSF56935">
    <property type="entry name" value="Porins"/>
    <property type="match status" value="1"/>
</dbReference>
<name>A0A934RR67_9BACT</name>
<proteinExistence type="inferred from homology"/>
<evidence type="ECO:0000256" key="7">
    <source>
        <dbReference type="ARBA" id="ARBA00023237"/>
    </source>
</evidence>
<evidence type="ECO:0000256" key="6">
    <source>
        <dbReference type="ARBA" id="ARBA00023136"/>
    </source>
</evidence>
<dbReference type="AlphaFoldDB" id="A0A934RR67"/>
<dbReference type="PANTHER" id="PTHR30069">
    <property type="entry name" value="TONB-DEPENDENT OUTER MEMBRANE RECEPTOR"/>
    <property type="match status" value="1"/>
</dbReference>
<keyword evidence="9" id="KW-0732">Signal</keyword>
<evidence type="ECO:0000256" key="5">
    <source>
        <dbReference type="ARBA" id="ARBA00022692"/>
    </source>
</evidence>
<dbReference type="Pfam" id="PF07715">
    <property type="entry name" value="Plug"/>
    <property type="match status" value="1"/>
</dbReference>
<keyword evidence="3 8" id="KW-0813">Transport</keyword>
<keyword evidence="11" id="KW-0675">Receptor</keyword>
<dbReference type="InterPro" id="IPR036942">
    <property type="entry name" value="Beta-barrel_TonB_sf"/>
</dbReference>
<gene>
    <name evidence="11" type="ORF">JIN78_07770</name>
</gene>
<dbReference type="InterPro" id="IPR037066">
    <property type="entry name" value="Plug_dom_sf"/>
</dbReference>
<keyword evidence="12" id="KW-1185">Reference proteome</keyword>